<evidence type="ECO:0000313" key="3">
    <source>
        <dbReference type="Proteomes" id="UP000294933"/>
    </source>
</evidence>
<dbReference type="InterPro" id="IPR035992">
    <property type="entry name" value="Ricin_B-like_lectins"/>
</dbReference>
<name>A0A4Y7Q3P5_9AGAM</name>
<evidence type="ECO:0000313" key="2">
    <source>
        <dbReference type="EMBL" id="TDL21868.1"/>
    </source>
</evidence>
<accession>A0A4Y7Q3P5</accession>
<dbReference type="Proteomes" id="UP000294933">
    <property type="component" value="Unassembled WGS sequence"/>
</dbReference>
<organism evidence="2 3">
    <name type="scientific">Rickenella mellea</name>
    <dbReference type="NCBI Taxonomy" id="50990"/>
    <lineage>
        <taxon>Eukaryota</taxon>
        <taxon>Fungi</taxon>
        <taxon>Dikarya</taxon>
        <taxon>Basidiomycota</taxon>
        <taxon>Agaricomycotina</taxon>
        <taxon>Agaricomycetes</taxon>
        <taxon>Hymenochaetales</taxon>
        <taxon>Rickenellaceae</taxon>
        <taxon>Rickenella</taxon>
    </lineage>
</organism>
<dbReference type="VEuPathDB" id="FungiDB:BD410DRAFT_789276"/>
<dbReference type="OrthoDB" id="2917911at2759"/>
<dbReference type="AlphaFoldDB" id="A0A4Y7Q3P5"/>
<sequence length="192" mass="20375">MLFSKYLLAFVCLPAFSLGVAVTPVPKVSGRPLNSGRFTIISSNDPSLRLDLSPANNLVIAVTATPSSSVNQQWSFIATAGPKTFRIQNGIFSAAFLSPAPDASMIEYALAVVHNIPTDLVVSSFSPGSSFFSIMTDGFALTYWPASDSGLPSKLTFQSPGGAFAPFQNWTFVPVESTVLDSEDRGFGAPLQ</sequence>
<protein>
    <recommendedName>
        <fullName evidence="4">Ricin B lectin domain-containing protein</fullName>
    </recommendedName>
</protein>
<gene>
    <name evidence="2" type="ORF">BD410DRAFT_789276</name>
</gene>
<dbReference type="EMBL" id="ML170178">
    <property type="protein sequence ID" value="TDL21868.1"/>
    <property type="molecule type" value="Genomic_DNA"/>
</dbReference>
<feature type="chain" id="PRO_5021222084" description="Ricin B lectin domain-containing protein" evidence="1">
    <location>
        <begin position="20"/>
        <end position="192"/>
    </location>
</feature>
<evidence type="ECO:0000256" key="1">
    <source>
        <dbReference type="SAM" id="SignalP"/>
    </source>
</evidence>
<reference evidence="2 3" key="1">
    <citation type="submission" date="2018-06" db="EMBL/GenBank/DDBJ databases">
        <title>A transcriptomic atlas of mushroom development highlights an independent origin of complex multicellularity.</title>
        <authorList>
            <consortium name="DOE Joint Genome Institute"/>
            <person name="Krizsan K."/>
            <person name="Almasi E."/>
            <person name="Merenyi Z."/>
            <person name="Sahu N."/>
            <person name="Viragh M."/>
            <person name="Koszo T."/>
            <person name="Mondo S."/>
            <person name="Kiss B."/>
            <person name="Balint B."/>
            <person name="Kues U."/>
            <person name="Barry K."/>
            <person name="Hegedus J.C."/>
            <person name="Henrissat B."/>
            <person name="Johnson J."/>
            <person name="Lipzen A."/>
            <person name="Ohm R."/>
            <person name="Nagy I."/>
            <person name="Pangilinan J."/>
            <person name="Yan J."/>
            <person name="Xiong Y."/>
            <person name="Grigoriev I.V."/>
            <person name="Hibbett D.S."/>
            <person name="Nagy L.G."/>
        </authorList>
    </citation>
    <scope>NUCLEOTIDE SEQUENCE [LARGE SCALE GENOMIC DNA]</scope>
    <source>
        <strain evidence="2 3">SZMC22713</strain>
    </source>
</reference>
<evidence type="ECO:0008006" key="4">
    <source>
        <dbReference type="Google" id="ProtNLM"/>
    </source>
</evidence>
<feature type="signal peptide" evidence="1">
    <location>
        <begin position="1"/>
        <end position="19"/>
    </location>
</feature>
<keyword evidence="3" id="KW-1185">Reference proteome</keyword>
<proteinExistence type="predicted"/>
<keyword evidence="1" id="KW-0732">Signal</keyword>
<dbReference type="SUPFAM" id="SSF50370">
    <property type="entry name" value="Ricin B-like lectins"/>
    <property type="match status" value="1"/>
</dbReference>